<dbReference type="InterPro" id="IPR052179">
    <property type="entry name" value="DD-CPase-like"/>
</dbReference>
<evidence type="ECO:0000256" key="1">
    <source>
        <dbReference type="SAM" id="Phobius"/>
    </source>
</evidence>
<keyword evidence="1" id="KW-1133">Transmembrane helix</keyword>
<reference evidence="4" key="1">
    <citation type="submission" date="2017-09" db="EMBL/GenBank/DDBJ databases">
        <title>Depth-based differentiation of microbial function through sediment-hosted aquifers and enrichment of novel symbionts in the deep terrestrial subsurface.</title>
        <authorList>
            <person name="Probst A.J."/>
            <person name="Ladd B."/>
            <person name="Jarett J.K."/>
            <person name="Geller-Mcgrath D.E."/>
            <person name="Sieber C.M.K."/>
            <person name="Emerson J.B."/>
            <person name="Anantharaman K."/>
            <person name="Thomas B.C."/>
            <person name="Malmstrom R."/>
            <person name="Stieglmeier M."/>
            <person name="Klingl A."/>
            <person name="Woyke T."/>
            <person name="Ryan C.M."/>
            <person name="Banfield J.F."/>
        </authorList>
    </citation>
    <scope>NUCLEOTIDE SEQUENCE [LARGE SCALE GENOMIC DNA]</scope>
</reference>
<comment type="caution">
    <text evidence="3">The sequence shown here is derived from an EMBL/GenBank/DDBJ whole genome shotgun (WGS) entry which is preliminary data.</text>
</comment>
<dbReference type="Gene3D" id="3.30.1380.10">
    <property type="match status" value="1"/>
</dbReference>
<proteinExistence type="predicted"/>
<accession>A0A2H0TC93</accession>
<keyword evidence="1" id="KW-0472">Membrane</keyword>
<protein>
    <submittedName>
        <fullName evidence="3">Peptidase M15</fullName>
    </submittedName>
</protein>
<evidence type="ECO:0000313" key="3">
    <source>
        <dbReference type="EMBL" id="PIR68621.1"/>
    </source>
</evidence>
<dbReference type="AlphaFoldDB" id="A0A2H0TC93"/>
<dbReference type="Proteomes" id="UP000230094">
    <property type="component" value="Unassembled WGS sequence"/>
</dbReference>
<dbReference type="InterPro" id="IPR003709">
    <property type="entry name" value="VanY-like_core_dom"/>
</dbReference>
<organism evidence="3 4">
    <name type="scientific">Candidatus Nomurabacteria bacterium CG10_big_fil_rev_8_21_14_0_10_35_16</name>
    <dbReference type="NCBI Taxonomy" id="1974731"/>
    <lineage>
        <taxon>Bacteria</taxon>
        <taxon>Candidatus Nomuraibacteriota</taxon>
    </lineage>
</organism>
<feature type="domain" description="D-alanyl-D-alanine carboxypeptidase-like core" evidence="2">
    <location>
        <begin position="91"/>
        <end position="235"/>
    </location>
</feature>
<dbReference type="PANTHER" id="PTHR34385:SF1">
    <property type="entry name" value="PEPTIDOGLYCAN L-ALANYL-D-GLUTAMATE ENDOPEPTIDASE CWLK"/>
    <property type="match status" value="1"/>
</dbReference>
<dbReference type="GO" id="GO:0008233">
    <property type="term" value="F:peptidase activity"/>
    <property type="evidence" value="ECO:0007669"/>
    <property type="project" value="InterPro"/>
</dbReference>
<dbReference type="InterPro" id="IPR009045">
    <property type="entry name" value="Zn_M74/Hedgehog-like"/>
</dbReference>
<evidence type="ECO:0000313" key="4">
    <source>
        <dbReference type="Proteomes" id="UP000230094"/>
    </source>
</evidence>
<dbReference type="GO" id="GO:0006508">
    <property type="term" value="P:proteolysis"/>
    <property type="evidence" value="ECO:0007669"/>
    <property type="project" value="InterPro"/>
</dbReference>
<dbReference type="SUPFAM" id="SSF55166">
    <property type="entry name" value="Hedgehog/DD-peptidase"/>
    <property type="match status" value="1"/>
</dbReference>
<dbReference type="PANTHER" id="PTHR34385">
    <property type="entry name" value="D-ALANYL-D-ALANINE CARBOXYPEPTIDASE"/>
    <property type="match status" value="1"/>
</dbReference>
<feature type="transmembrane region" description="Helical" evidence="1">
    <location>
        <begin position="14"/>
        <end position="32"/>
    </location>
</feature>
<sequence>MCYCFFVQDKIKNFVFSAFILGLIFIILIPYFSSYLLEKKQREENEIIYQELLAEQAIRLEKKYLTGKFDPAYKKDFVLIPLKYIYAGRDMYLRRETLDAFIKMEKAAALDGINLKIASATRNFDYQNGIWSRKWNGAVLVDGKRLSESAPSNIERFKKILEYSAAPSTSRHHWGTDIDINGADPIYFNSEKGIREYNWLVKNAGQFGFCQTYNEKGVNRENGYHEEKWHWSYLPIARELTQKYANLITIDDIKGFDGDIYARELNIIDDYVLSINPECL</sequence>
<dbReference type="EMBL" id="PFCQ01000001">
    <property type="protein sequence ID" value="PIR68621.1"/>
    <property type="molecule type" value="Genomic_DNA"/>
</dbReference>
<gene>
    <name evidence="3" type="ORF">COU49_00135</name>
</gene>
<name>A0A2H0TC93_9BACT</name>
<dbReference type="Pfam" id="PF02557">
    <property type="entry name" value="VanY"/>
    <property type="match status" value="1"/>
</dbReference>
<dbReference type="CDD" id="cd14847">
    <property type="entry name" value="DD-carboxypeptidase_like"/>
    <property type="match status" value="1"/>
</dbReference>
<evidence type="ECO:0000259" key="2">
    <source>
        <dbReference type="Pfam" id="PF02557"/>
    </source>
</evidence>
<keyword evidence="1" id="KW-0812">Transmembrane</keyword>